<evidence type="ECO:0008006" key="3">
    <source>
        <dbReference type="Google" id="ProtNLM"/>
    </source>
</evidence>
<dbReference type="EMBL" id="JASXSV010000002">
    <property type="protein sequence ID" value="MDP0588053.1"/>
    <property type="molecule type" value="Genomic_DNA"/>
</dbReference>
<dbReference type="Proteomes" id="UP001178148">
    <property type="component" value="Unassembled WGS sequence"/>
</dbReference>
<dbReference type="InterPro" id="IPR036397">
    <property type="entry name" value="RNaseH_sf"/>
</dbReference>
<dbReference type="InterPro" id="IPR012337">
    <property type="entry name" value="RNaseH-like_sf"/>
</dbReference>
<dbReference type="AlphaFoldDB" id="A0AA90NJV7"/>
<dbReference type="Gene3D" id="3.30.420.10">
    <property type="entry name" value="Ribonuclease H-like superfamily/Ribonuclease H"/>
    <property type="match status" value="1"/>
</dbReference>
<proteinExistence type="predicted"/>
<keyword evidence="2" id="KW-1185">Reference proteome</keyword>
<comment type="caution">
    <text evidence="1">The sequence shown here is derived from an EMBL/GenBank/DDBJ whole genome shotgun (WGS) entry which is preliminary data.</text>
</comment>
<evidence type="ECO:0000313" key="1">
    <source>
        <dbReference type="EMBL" id="MDP0588053.1"/>
    </source>
</evidence>
<sequence length="114" mass="13076">MQGLLYLIFSYLARFVQRSHNQALAAAFSRQVLEEWPYTIECSYSDNGTGYMGKQDHDFAVLSKAHGIGQRFMGVKRPQTNGKAELVLKTLIEEAYSKHIFDSRMVTEWLLRGL</sequence>
<gene>
    <name evidence="1" type="ORF">QS748_02140</name>
</gene>
<name>A0AA90NJV7_9GAMM</name>
<protein>
    <recommendedName>
        <fullName evidence="3">Integrase catalytic domain-containing protein</fullName>
    </recommendedName>
</protein>
<evidence type="ECO:0000313" key="2">
    <source>
        <dbReference type="Proteomes" id="UP001178148"/>
    </source>
</evidence>
<organism evidence="1 2">
    <name type="scientific">Candidatus Endonucleibacter bathymodioli</name>
    <dbReference type="NCBI Taxonomy" id="539814"/>
    <lineage>
        <taxon>Bacteria</taxon>
        <taxon>Pseudomonadati</taxon>
        <taxon>Pseudomonadota</taxon>
        <taxon>Gammaproteobacteria</taxon>
        <taxon>Oceanospirillales</taxon>
        <taxon>Endozoicomonadaceae</taxon>
        <taxon>Candidatus Endonucleibacter</taxon>
    </lineage>
</organism>
<dbReference type="GO" id="GO:0003676">
    <property type="term" value="F:nucleic acid binding"/>
    <property type="evidence" value="ECO:0007669"/>
    <property type="project" value="InterPro"/>
</dbReference>
<dbReference type="SUPFAM" id="SSF53098">
    <property type="entry name" value="Ribonuclease H-like"/>
    <property type="match status" value="1"/>
</dbReference>
<accession>A0AA90NJV7</accession>
<reference evidence="1 2" key="1">
    <citation type="journal article" date="2023" name="bioRxiv">
        <title>An intranuclear bacterial parasite of deep-sea mussels expresses apoptosis inhibitors acquired from its host.</title>
        <authorList>
            <person name="Gonzalez Porras M.A."/>
            <person name="Assie A."/>
            <person name="Tietjen M."/>
            <person name="Violette M."/>
            <person name="Kleiner M."/>
            <person name="Gruber-Vodicka H."/>
            <person name="Dubilier N."/>
            <person name="Leisch N."/>
        </authorList>
    </citation>
    <scope>NUCLEOTIDE SEQUENCE [LARGE SCALE GENOMIC DNA]</scope>
    <source>
        <strain evidence="1">IAP13</strain>
    </source>
</reference>